<reference evidence="2" key="1">
    <citation type="submission" date="2022-03" db="EMBL/GenBank/DDBJ databases">
        <authorList>
            <person name="Alioto T."/>
            <person name="Alioto T."/>
            <person name="Gomez Garrido J."/>
        </authorList>
    </citation>
    <scope>NUCLEOTIDE SEQUENCE</scope>
</reference>
<proteinExistence type="predicted"/>
<organism evidence="2 3">
    <name type="scientific">Pelobates cultripes</name>
    <name type="common">Western spadefoot toad</name>
    <dbReference type="NCBI Taxonomy" id="61616"/>
    <lineage>
        <taxon>Eukaryota</taxon>
        <taxon>Metazoa</taxon>
        <taxon>Chordata</taxon>
        <taxon>Craniata</taxon>
        <taxon>Vertebrata</taxon>
        <taxon>Euteleostomi</taxon>
        <taxon>Amphibia</taxon>
        <taxon>Batrachia</taxon>
        <taxon>Anura</taxon>
        <taxon>Pelobatoidea</taxon>
        <taxon>Pelobatidae</taxon>
        <taxon>Pelobates</taxon>
    </lineage>
</organism>
<evidence type="ECO:0000313" key="3">
    <source>
        <dbReference type="Proteomes" id="UP001295444"/>
    </source>
</evidence>
<keyword evidence="3" id="KW-1185">Reference proteome</keyword>
<accession>A0AAD1T343</accession>
<gene>
    <name evidence="2" type="ORF">PECUL_23A033643</name>
</gene>
<feature type="region of interest" description="Disordered" evidence="1">
    <location>
        <begin position="63"/>
        <end position="105"/>
    </location>
</feature>
<name>A0AAD1T343_PELCU</name>
<evidence type="ECO:0000313" key="2">
    <source>
        <dbReference type="EMBL" id="CAH2315821.1"/>
    </source>
</evidence>
<dbReference type="AlphaFoldDB" id="A0AAD1T343"/>
<dbReference type="EMBL" id="OW240920">
    <property type="protein sequence ID" value="CAH2315821.1"/>
    <property type="molecule type" value="Genomic_DNA"/>
</dbReference>
<evidence type="ECO:0000256" key="1">
    <source>
        <dbReference type="SAM" id="MobiDB-lite"/>
    </source>
</evidence>
<dbReference type="Proteomes" id="UP001295444">
    <property type="component" value="Chromosome 09"/>
</dbReference>
<protein>
    <submittedName>
        <fullName evidence="2">Uncharacterized protein</fullName>
    </submittedName>
</protein>
<sequence length="129" mass="14203">MSKSMSKVLASAMDVMSTSLSKTFTRSLLQAGMVAIPPASQTSQPCHKALAKTKHVSKTIKMESIPPVTDGTGVNPQLKRAPDQAKAARLWKQAKTQPDSSESELMRRCMIRSPLWTHLMIYLTLSQTM</sequence>